<dbReference type="OrthoDB" id="3139566at2759"/>
<proteinExistence type="predicted"/>
<sequence>MILPRTNDWVLPTDHIPVEIQTLSDDAADMNFARPDLSQTELTKTQTIRQHRGVKRSISKFAPIFSLPDEILSEIFLLTCAYDSETLEECEISSGNRLHRPTHTRHEPLAIGKICSHWRNIAWSNSQLWSSISITISRFKRQQELVNQWLYRSKACLLDIHLTVKDISNFGWSDSVAYCVIMDLLISRVKRWRSVDIMIPEQHFDILKDVCGPLPFLNKLCIRNPANFTVQRPRIKFNAGLEQLEELKLDACDLNANFQWDSLTSFSGAYLSVDQCMNVLRSASKLSYCHFGCIYGHTKQYSSISVPNITSFSVNARTEDEMTSLLTNIVLPRLKELKLFVTSSNTCLTHETYSMISRSASTLEKLVIVNDSTLEQGYIKPFIKCLETLGALRELHVVKRLKFYGYELINRRAKNRPSELAQVKQVLLPKLEILNLQGIETGPRLDLCRMLESGWNVKGKPGYDENAAQLAKHS</sequence>
<dbReference type="Proteomes" id="UP000308652">
    <property type="component" value="Unassembled WGS sequence"/>
</dbReference>
<keyword evidence="2" id="KW-1185">Reference proteome</keyword>
<protein>
    <submittedName>
        <fullName evidence="1">Uncharacterized protein</fullName>
    </submittedName>
</protein>
<evidence type="ECO:0000313" key="1">
    <source>
        <dbReference type="EMBL" id="TFK38510.1"/>
    </source>
</evidence>
<name>A0A5C3LZX2_9AGAR</name>
<organism evidence="1 2">
    <name type="scientific">Crucibulum laeve</name>
    <dbReference type="NCBI Taxonomy" id="68775"/>
    <lineage>
        <taxon>Eukaryota</taxon>
        <taxon>Fungi</taxon>
        <taxon>Dikarya</taxon>
        <taxon>Basidiomycota</taxon>
        <taxon>Agaricomycotina</taxon>
        <taxon>Agaricomycetes</taxon>
        <taxon>Agaricomycetidae</taxon>
        <taxon>Agaricales</taxon>
        <taxon>Agaricineae</taxon>
        <taxon>Nidulariaceae</taxon>
        <taxon>Crucibulum</taxon>
    </lineage>
</organism>
<reference evidence="1 2" key="1">
    <citation type="journal article" date="2019" name="Nat. Ecol. Evol.">
        <title>Megaphylogeny resolves global patterns of mushroom evolution.</title>
        <authorList>
            <person name="Varga T."/>
            <person name="Krizsan K."/>
            <person name="Foldi C."/>
            <person name="Dima B."/>
            <person name="Sanchez-Garcia M."/>
            <person name="Sanchez-Ramirez S."/>
            <person name="Szollosi G.J."/>
            <person name="Szarkandi J.G."/>
            <person name="Papp V."/>
            <person name="Albert L."/>
            <person name="Andreopoulos W."/>
            <person name="Angelini C."/>
            <person name="Antonin V."/>
            <person name="Barry K.W."/>
            <person name="Bougher N.L."/>
            <person name="Buchanan P."/>
            <person name="Buyck B."/>
            <person name="Bense V."/>
            <person name="Catcheside P."/>
            <person name="Chovatia M."/>
            <person name="Cooper J."/>
            <person name="Damon W."/>
            <person name="Desjardin D."/>
            <person name="Finy P."/>
            <person name="Geml J."/>
            <person name="Haridas S."/>
            <person name="Hughes K."/>
            <person name="Justo A."/>
            <person name="Karasinski D."/>
            <person name="Kautmanova I."/>
            <person name="Kiss B."/>
            <person name="Kocsube S."/>
            <person name="Kotiranta H."/>
            <person name="LaButti K.M."/>
            <person name="Lechner B.E."/>
            <person name="Liimatainen K."/>
            <person name="Lipzen A."/>
            <person name="Lukacs Z."/>
            <person name="Mihaltcheva S."/>
            <person name="Morgado L.N."/>
            <person name="Niskanen T."/>
            <person name="Noordeloos M.E."/>
            <person name="Ohm R.A."/>
            <person name="Ortiz-Santana B."/>
            <person name="Ovrebo C."/>
            <person name="Racz N."/>
            <person name="Riley R."/>
            <person name="Savchenko A."/>
            <person name="Shiryaev A."/>
            <person name="Soop K."/>
            <person name="Spirin V."/>
            <person name="Szebenyi C."/>
            <person name="Tomsovsky M."/>
            <person name="Tulloss R.E."/>
            <person name="Uehling J."/>
            <person name="Grigoriev I.V."/>
            <person name="Vagvolgyi C."/>
            <person name="Papp T."/>
            <person name="Martin F.M."/>
            <person name="Miettinen O."/>
            <person name="Hibbett D.S."/>
            <person name="Nagy L.G."/>
        </authorList>
    </citation>
    <scope>NUCLEOTIDE SEQUENCE [LARGE SCALE GENOMIC DNA]</scope>
    <source>
        <strain evidence="1 2">CBS 166.37</strain>
    </source>
</reference>
<accession>A0A5C3LZX2</accession>
<gene>
    <name evidence="1" type="ORF">BDQ12DRAFT_723350</name>
</gene>
<dbReference type="SUPFAM" id="SSF52047">
    <property type="entry name" value="RNI-like"/>
    <property type="match status" value="1"/>
</dbReference>
<dbReference type="AlphaFoldDB" id="A0A5C3LZX2"/>
<evidence type="ECO:0000313" key="2">
    <source>
        <dbReference type="Proteomes" id="UP000308652"/>
    </source>
</evidence>
<dbReference type="EMBL" id="ML213603">
    <property type="protein sequence ID" value="TFK38510.1"/>
    <property type="molecule type" value="Genomic_DNA"/>
</dbReference>